<keyword evidence="3" id="KW-1185">Reference proteome</keyword>
<dbReference type="Proteomes" id="UP000789901">
    <property type="component" value="Unassembled WGS sequence"/>
</dbReference>
<reference evidence="2 3" key="1">
    <citation type="submission" date="2021-06" db="EMBL/GenBank/DDBJ databases">
        <authorList>
            <person name="Kallberg Y."/>
            <person name="Tangrot J."/>
            <person name="Rosling A."/>
        </authorList>
    </citation>
    <scope>NUCLEOTIDE SEQUENCE [LARGE SCALE GENOMIC DNA]</scope>
    <source>
        <strain evidence="2 3">120-4 pot B 10/14</strain>
    </source>
</reference>
<feature type="coiled-coil region" evidence="1">
    <location>
        <begin position="5"/>
        <end position="52"/>
    </location>
</feature>
<accession>A0ABN7UFZ7</accession>
<comment type="caution">
    <text evidence="2">The sequence shown here is derived from an EMBL/GenBank/DDBJ whole genome shotgun (WGS) entry which is preliminary data.</text>
</comment>
<keyword evidence="1" id="KW-0175">Coiled coil</keyword>
<organism evidence="2 3">
    <name type="scientific">Gigaspora margarita</name>
    <dbReference type="NCBI Taxonomy" id="4874"/>
    <lineage>
        <taxon>Eukaryota</taxon>
        <taxon>Fungi</taxon>
        <taxon>Fungi incertae sedis</taxon>
        <taxon>Mucoromycota</taxon>
        <taxon>Glomeromycotina</taxon>
        <taxon>Glomeromycetes</taxon>
        <taxon>Diversisporales</taxon>
        <taxon>Gigasporaceae</taxon>
        <taxon>Gigaspora</taxon>
    </lineage>
</organism>
<proteinExistence type="predicted"/>
<evidence type="ECO:0000313" key="2">
    <source>
        <dbReference type="EMBL" id="CAG8562905.1"/>
    </source>
</evidence>
<name>A0ABN7UFZ7_GIGMA</name>
<gene>
    <name evidence="2" type="ORF">GMARGA_LOCUS5105</name>
</gene>
<evidence type="ECO:0000256" key="1">
    <source>
        <dbReference type="SAM" id="Coils"/>
    </source>
</evidence>
<protein>
    <submittedName>
        <fullName evidence="2">12798_t:CDS:1</fullName>
    </submittedName>
</protein>
<evidence type="ECO:0000313" key="3">
    <source>
        <dbReference type="Proteomes" id="UP000789901"/>
    </source>
</evidence>
<dbReference type="EMBL" id="CAJVQB010002124">
    <property type="protein sequence ID" value="CAG8562905.1"/>
    <property type="molecule type" value="Genomic_DNA"/>
</dbReference>
<sequence length="69" mass="7930">MEIERDKQRAKIESSRNELKALLAQYGTNAKVADEERDASKLRGSIEDLLARIQSSKFNEKSELEKIHL</sequence>